<dbReference type="Proteomes" id="UP000254939">
    <property type="component" value="Unassembled WGS sequence"/>
</dbReference>
<comment type="caution">
    <text evidence="3">The sequence shown here is derived from an EMBL/GenBank/DDBJ whole genome shotgun (WGS) entry which is preliminary data.</text>
</comment>
<evidence type="ECO:0000313" key="4">
    <source>
        <dbReference type="Proteomes" id="UP000254939"/>
    </source>
</evidence>
<feature type="transmembrane region" description="Helical" evidence="2">
    <location>
        <begin position="25"/>
        <end position="46"/>
    </location>
</feature>
<dbReference type="EMBL" id="NAAC01000040">
    <property type="protein sequence ID" value="RDJ04226.1"/>
    <property type="molecule type" value="Genomic_DNA"/>
</dbReference>
<dbReference type="AlphaFoldDB" id="A0A370KGZ6"/>
<gene>
    <name evidence="3" type="ORF">B5K06_27570</name>
</gene>
<name>A0A370KGZ6_9HYPH</name>
<feature type="compositionally biased region" description="Basic and acidic residues" evidence="1">
    <location>
        <begin position="135"/>
        <end position="149"/>
    </location>
</feature>
<dbReference type="RefSeq" id="WP_114715283.1">
    <property type="nucleotide sequence ID" value="NZ_KZ857269.1"/>
</dbReference>
<proteinExistence type="predicted"/>
<reference evidence="3 4" key="1">
    <citation type="submission" date="2017-03" db="EMBL/GenBank/DDBJ databases">
        <title>Genome analysis of Rhizobial strains effectives or ineffectives for nitrogen fixation isolated from bean seeds.</title>
        <authorList>
            <person name="Peralta H."/>
            <person name="Aguilar-Vera A."/>
            <person name="Mora Y."/>
            <person name="Vargas-Lagunas C."/>
            <person name="Girard L."/>
            <person name="Mora J."/>
        </authorList>
    </citation>
    <scope>NUCLEOTIDE SEQUENCE [LARGE SCALE GENOMIC DNA]</scope>
    <source>
        <strain evidence="3 4">CCGM3</strain>
    </source>
</reference>
<dbReference type="OrthoDB" id="6228405at2"/>
<keyword evidence="2" id="KW-0812">Transmembrane</keyword>
<feature type="region of interest" description="Disordered" evidence="1">
    <location>
        <begin position="135"/>
        <end position="157"/>
    </location>
</feature>
<evidence type="ECO:0000256" key="2">
    <source>
        <dbReference type="SAM" id="Phobius"/>
    </source>
</evidence>
<accession>A0A370KGZ6</accession>
<organism evidence="3 4">
    <name type="scientific">Rhizobium grahamii</name>
    <dbReference type="NCBI Taxonomy" id="1120045"/>
    <lineage>
        <taxon>Bacteria</taxon>
        <taxon>Pseudomonadati</taxon>
        <taxon>Pseudomonadota</taxon>
        <taxon>Alphaproteobacteria</taxon>
        <taxon>Hyphomicrobiales</taxon>
        <taxon>Rhizobiaceae</taxon>
        <taxon>Rhizobium/Agrobacterium group</taxon>
        <taxon>Rhizobium</taxon>
    </lineage>
</organism>
<keyword evidence="2" id="KW-1133">Transmembrane helix</keyword>
<protein>
    <submittedName>
        <fullName evidence="3">Uncharacterized protein</fullName>
    </submittedName>
</protein>
<evidence type="ECO:0000256" key="1">
    <source>
        <dbReference type="SAM" id="MobiDB-lite"/>
    </source>
</evidence>
<sequence length="157" mass="17302">MAQDLHPAAIEHLPFFVTPPGQTDYLFVGVVVFLILMILIVGNLYFQLHAVPERMAHRTSKVQMEVVAVLALISLFTHNHLFWIAGLLLAFIHIPDFSTPLYSIAQSLGKLSGRTVETTDDPALVRDQPLKSVEAHAMPEEPAKSEAQGDVKVSAHV</sequence>
<feature type="transmembrane region" description="Helical" evidence="2">
    <location>
        <begin position="67"/>
        <end position="92"/>
    </location>
</feature>
<keyword evidence="2" id="KW-0472">Membrane</keyword>
<evidence type="ECO:0000313" key="3">
    <source>
        <dbReference type="EMBL" id="RDJ04226.1"/>
    </source>
</evidence>